<evidence type="ECO:0000313" key="1">
    <source>
        <dbReference type="EMBL" id="BEG99127.1"/>
    </source>
</evidence>
<reference evidence="1 2" key="1">
    <citation type="submission" date="2023-04" db="EMBL/GenBank/DDBJ databases">
        <title>Draft genome sequence of acteroides sedimenti strain YN3PY1.</title>
        <authorList>
            <person name="Yoshida N."/>
        </authorList>
    </citation>
    <scope>NUCLEOTIDE SEQUENCE [LARGE SCALE GENOMIC DNA]</scope>
    <source>
        <strain evidence="1 2">YN3PY1</strain>
    </source>
</reference>
<name>A0ABN6Z3G8_9BACE</name>
<proteinExistence type="predicted"/>
<gene>
    <name evidence="1" type="ORF">BSYN_13920</name>
</gene>
<dbReference type="EMBL" id="AP028055">
    <property type="protein sequence ID" value="BEG99127.1"/>
    <property type="molecule type" value="Genomic_DNA"/>
</dbReference>
<accession>A0ABN6Z3G8</accession>
<dbReference type="Pfam" id="PF20326">
    <property type="entry name" value="DUF6621"/>
    <property type="match status" value="1"/>
</dbReference>
<dbReference type="Proteomes" id="UP001496674">
    <property type="component" value="Chromosome"/>
</dbReference>
<keyword evidence="2" id="KW-1185">Reference proteome</keyword>
<dbReference type="RefSeq" id="WP_353334325.1">
    <property type="nucleotide sequence ID" value="NZ_AP028055.1"/>
</dbReference>
<dbReference type="InterPro" id="IPR046729">
    <property type="entry name" value="DUF6621"/>
</dbReference>
<evidence type="ECO:0000313" key="2">
    <source>
        <dbReference type="Proteomes" id="UP001496674"/>
    </source>
</evidence>
<sequence>MEEKIKMAETVMLIDAAFLNFVTEDLKKNFERMLSRKLQDIDLSHLFTYLALDAGITEGKNDIQVFFIYDDESAQLKHAQPSDLAKELNGVAFNNEFGEFSFNTFQPEGMATREELFLESLKVVKDAEGTKRIVVLSFNEEYESEVLSILKEVKEKEVIQFRMSEPQEEVSFRCEILAYPLMHSLGIRGDELQ</sequence>
<organism evidence="1 2">
    <name type="scientific">Bacteroides sedimenti</name>
    <dbReference type="NCBI Taxonomy" id="2136147"/>
    <lineage>
        <taxon>Bacteria</taxon>
        <taxon>Pseudomonadati</taxon>
        <taxon>Bacteroidota</taxon>
        <taxon>Bacteroidia</taxon>
        <taxon>Bacteroidales</taxon>
        <taxon>Bacteroidaceae</taxon>
        <taxon>Bacteroides</taxon>
    </lineage>
</organism>
<evidence type="ECO:0008006" key="3">
    <source>
        <dbReference type="Google" id="ProtNLM"/>
    </source>
</evidence>
<protein>
    <recommendedName>
        <fullName evidence="3">L-selectin</fullName>
    </recommendedName>
</protein>